<dbReference type="AlphaFoldDB" id="A0A1B2JC74"/>
<evidence type="ECO:0000256" key="8">
    <source>
        <dbReference type="SAM" id="MobiDB-lite"/>
    </source>
</evidence>
<dbReference type="GO" id="GO:0000463">
    <property type="term" value="P:maturation of LSU-rRNA from tricistronic rRNA transcript (SSU-rRNA, 5.8S rRNA, LSU-rRNA)"/>
    <property type="evidence" value="ECO:0007669"/>
    <property type="project" value="TreeGrafter"/>
</dbReference>
<protein>
    <submittedName>
        <fullName evidence="10">BA75_03048T0</fullName>
    </submittedName>
</protein>
<dbReference type="GO" id="GO:0000492">
    <property type="term" value="P:box C/D snoRNP assembly"/>
    <property type="evidence" value="ECO:0007669"/>
    <property type="project" value="TreeGrafter"/>
</dbReference>
<keyword evidence="11" id="KW-1185">Reference proteome</keyword>
<dbReference type="EMBL" id="CP014585">
    <property type="protein sequence ID" value="ANZ75531.1"/>
    <property type="molecule type" value="Genomic_DNA"/>
</dbReference>
<dbReference type="Pfam" id="PF04438">
    <property type="entry name" value="zf-HIT"/>
    <property type="match status" value="1"/>
</dbReference>
<organism evidence="10 11">
    <name type="scientific">Komagataella pastoris</name>
    <name type="common">Yeast</name>
    <name type="synonym">Pichia pastoris</name>
    <dbReference type="NCBI Taxonomy" id="4922"/>
    <lineage>
        <taxon>Eukaryota</taxon>
        <taxon>Fungi</taxon>
        <taxon>Dikarya</taxon>
        <taxon>Ascomycota</taxon>
        <taxon>Saccharomycotina</taxon>
        <taxon>Pichiomycetes</taxon>
        <taxon>Pichiales</taxon>
        <taxon>Pichiaceae</taxon>
        <taxon>Komagataella</taxon>
    </lineage>
</organism>
<keyword evidence="4" id="KW-0862">Zinc</keyword>
<name>A0A1B2JC74_PICPA</name>
<dbReference type="PANTHER" id="PTHR13483">
    <property type="entry name" value="BOX C_D SNORNA PROTEIN 1-RELATED"/>
    <property type="match status" value="1"/>
</dbReference>
<evidence type="ECO:0000313" key="11">
    <source>
        <dbReference type="Proteomes" id="UP000094565"/>
    </source>
</evidence>
<dbReference type="InterPro" id="IPR057721">
    <property type="entry name" value="BCD1_alpha/beta"/>
</dbReference>
<evidence type="ECO:0000256" key="5">
    <source>
        <dbReference type="ARBA" id="ARBA00049598"/>
    </source>
</evidence>
<proteinExistence type="inferred from homology"/>
<evidence type="ECO:0000259" key="9">
    <source>
        <dbReference type="PROSITE" id="PS51083"/>
    </source>
</evidence>
<keyword evidence="1" id="KW-0597">Phosphoprotein</keyword>
<dbReference type="GO" id="GO:0005634">
    <property type="term" value="C:nucleus"/>
    <property type="evidence" value="ECO:0007669"/>
    <property type="project" value="TreeGrafter"/>
</dbReference>
<gene>
    <name evidence="10" type="primary">BCD1</name>
    <name evidence="10" type="ORF">ATY40_BA7503048</name>
</gene>
<dbReference type="OrthoDB" id="272357at2759"/>
<keyword evidence="2" id="KW-0479">Metal-binding</keyword>
<dbReference type="GO" id="GO:0070761">
    <property type="term" value="C:pre-snoRNP complex"/>
    <property type="evidence" value="ECO:0007669"/>
    <property type="project" value="TreeGrafter"/>
</dbReference>
<feature type="compositionally biased region" description="Acidic residues" evidence="8">
    <location>
        <begin position="253"/>
        <end position="275"/>
    </location>
</feature>
<accession>A0A1B2JC74</accession>
<comment type="similarity">
    <text evidence="6">Belongs to the BCD1 family.</text>
</comment>
<dbReference type="SUPFAM" id="SSF144232">
    <property type="entry name" value="HIT/MYND zinc finger-like"/>
    <property type="match status" value="1"/>
</dbReference>
<dbReference type="Gene3D" id="3.30.60.190">
    <property type="match status" value="1"/>
</dbReference>
<dbReference type="Proteomes" id="UP000094565">
    <property type="component" value="Chromosome 2"/>
</dbReference>
<evidence type="ECO:0000256" key="4">
    <source>
        <dbReference type="ARBA" id="ARBA00022833"/>
    </source>
</evidence>
<evidence type="ECO:0000256" key="1">
    <source>
        <dbReference type="ARBA" id="ARBA00022553"/>
    </source>
</evidence>
<sequence length="348" mass="39096">MEKKKEKCHMCSDEVSIYKCPVCATMTCSLACVKQHKVEMDCSGTIDYTKYIAKKELNNISVNRDYNFLMKVGRELDIAKEDTSKRAYNIINGGKRNRPGNQDRNKRLKENENEEAFGMDAAPLVVKRDVNVKVLPPGMFRSNSNKSGFDKRRNCFTWTIEWILLDSEGRTINKATSYRLAENISVGTLFPLKAFSKDLSTTDTLKFYIRDYSTIEESKRLIELDSDQVLGTLLKGKTVIEYPTVYASQFDQVETEDNDSDSDTSSESSTDDSDSSDSQSDSDKDDSAKDDTSDKNTSKISRNNSDPESPPEESSTQQPRDIPTTNLNVSTDNCPEQTQISSSQPTGP</sequence>
<evidence type="ECO:0000256" key="3">
    <source>
        <dbReference type="ARBA" id="ARBA00022771"/>
    </source>
</evidence>
<dbReference type="InterPro" id="IPR051639">
    <property type="entry name" value="BCD1"/>
</dbReference>
<feature type="region of interest" description="Disordered" evidence="8">
    <location>
        <begin position="250"/>
        <end position="348"/>
    </location>
</feature>
<reference evidence="10 11" key="1">
    <citation type="submission" date="2016-02" db="EMBL/GenBank/DDBJ databases">
        <title>Comparative genomic and transcriptomic foundation for Pichia pastoris.</title>
        <authorList>
            <person name="Love K.R."/>
            <person name="Shah K.A."/>
            <person name="Whittaker C.A."/>
            <person name="Wu J."/>
            <person name="Bartlett M.C."/>
            <person name="Ma D."/>
            <person name="Leeson R.L."/>
            <person name="Priest M."/>
            <person name="Young S.K."/>
            <person name="Love J.C."/>
        </authorList>
    </citation>
    <scope>NUCLEOTIDE SEQUENCE [LARGE SCALE GENOMIC DNA]</scope>
    <source>
        <strain evidence="10 11">ATCC 28485</strain>
    </source>
</reference>
<comment type="function">
    <text evidence="5">Required for box C/D snoRNAs accumulation involved in snoRNA processing, snoRNA transport to the nucleolus and ribosome biogenesis.</text>
</comment>
<evidence type="ECO:0000256" key="2">
    <source>
        <dbReference type="ARBA" id="ARBA00022723"/>
    </source>
</evidence>
<dbReference type="InterPro" id="IPR007529">
    <property type="entry name" value="Znf_HIT"/>
</dbReference>
<keyword evidence="3 7" id="KW-0863">Zinc-finger</keyword>
<dbReference type="GO" id="GO:0008270">
    <property type="term" value="F:zinc ion binding"/>
    <property type="evidence" value="ECO:0007669"/>
    <property type="project" value="UniProtKB-UniRule"/>
</dbReference>
<dbReference type="CDD" id="cd23023">
    <property type="entry name" value="zf-HIT_BCD1"/>
    <property type="match status" value="1"/>
</dbReference>
<dbReference type="GO" id="GO:0048254">
    <property type="term" value="P:snoRNA localization"/>
    <property type="evidence" value="ECO:0007669"/>
    <property type="project" value="TreeGrafter"/>
</dbReference>
<evidence type="ECO:0000256" key="7">
    <source>
        <dbReference type="PROSITE-ProRule" id="PRU00453"/>
    </source>
</evidence>
<dbReference type="Pfam" id="PF25790">
    <property type="entry name" value="BCD1"/>
    <property type="match status" value="1"/>
</dbReference>
<evidence type="ECO:0000256" key="6">
    <source>
        <dbReference type="ARBA" id="ARBA00049654"/>
    </source>
</evidence>
<dbReference type="PROSITE" id="PS51083">
    <property type="entry name" value="ZF_HIT"/>
    <property type="match status" value="1"/>
</dbReference>
<dbReference type="PANTHER" id="PTHR13483:SF3">
    <property type="entry name" value="BOX C_D SNORNA PROTEIN 1"/>
    <property type="match status" value="1"/>
</dbReference>
<evidence type="ECO:0000313" key="10">
    <source>
        <dbReference type="EMBL" id="ANZ75531.1"/>
    </source>
</evidence>
<feature type="domain" description="HIT-type" evidence="9">
    <location>
        <begin position="8"/>
        <end position="42"/>
    </location>
</feature>
<feature type="compositionally biased region" description="Basic and acidic residues" evidence="8">
    <location>
        <begin position="281"/>
        <end position="297"/>
    </location>
</feature>
<feature type="compositionally biased region" description="Polar residues" evidence="8">
    <location>
        <begin position="316"/>
        <end position="348"/>
    </location>
</feature>